<organism evidence="2 3">
    <name type="scientific">Rhizoctonia solani</name>
    <dbReference type="NCBI Taxonomy" id="456999"/>
    <lineage>
        <taxon>Eukaryota</taxon>
        <taxon>Fungi</taxon>
        <taxon>Dikarya</taxon>
        <taxon>Basidiomycota</taxon>
        <taxon>Agaricomycotina</taxon>
        <taxon>Agaricomycetes</taxon>
        <taxon>Cantharellales</taxon>
        <taxon>Ceratobasidiaceae</taxon>
        <taxon>Rhizoctonia</taxon>
    </lineage>
</organism>
<feature type="region of interest" description="Disordered" evidence="1">
    <location>
        <begin position="1485"/>
        <end position="1592"/>
    </location>
</feature>
<feature type="region of interest" description="Disordered" evidence="1">
    <location>
        <begin position="919"/>
        <end position="1041"/>
    </location>
</feature>
<proteinExistence type="predicted"/>
<dbReference type="Proteomes" id="UP000663843">
    <property type="component" value="Unassembled WGS sequence"/>
</dbReference>
<sequence length="1592" mass="175738">MTSRKKTTLSKGKAVKDANDLPTFNNLTKRDMQTLGESVNVQDPQVWQHALLALDALAAEGRVPDTNQANRESEIAKYRNGYGVLWFAGTGSIQGVVQLDQDPNQRSNPRPLSEEHLLELTNVFATKGVVDDRRTPIRIKAPPQGLPKNLLASMKAVNINDSSSPIPTLELIREHPDVETRLECEIFALSDGKQLLSDSEVMERKAELNRLRALRQLATLINGNHRINAMIAVGKSLEDAALHIATCERNQVDGFDAKAEWDRLMKSLKSATYVVEVFAYDTPPHVLAWLSENEQARPQYSPLAGEAVWCLVENQKTVAQVMIDNGQATDREDAIAQLNKLSDCKETSVGITPGESELLSRLATLPMNRRGTSLGDKECISLMSCPTTLEMAYDTRAALCVYNRRINNSHAKAMLNDHGAALTAFTWLGARLLIQITNTSLGIGLEDAENFVASIDPETIDSKGLVQARVHYSNLTSNPQEIPALLSLWEPDGHSLFEKSATEHIYDAGFSLCKPDCNDPKFVTQVRRMYLGFGKSMIHGCNGNERARRFGTAASLYALLPLWTIGTIANEQFFYPAAILPSKTTYSAYEKMVKSTGESLGGWMLEYLMDQYQLPWTAGSSSVGSSRQSANWWGRLPGEHQILLRCFRNSRLGSVDARLSTALEMLEDPRFTEAIKQIDGAMTGEKPNQKLAAGTDAQSLRVACHAMKCGKASFPILSNIIPRIGNCHGTHSQMQEKLREARKGVKAFLFGTETSVDDLYSAHPVLSIIPKVYFVNSKIQEWALGWNDDSKKMMGTATSCMGWFLVSEELRLSIMPAVATKLPASRFLFYVSRWLDTLEDKEPWWHNIPGLIENSPTMNKARVARPVLHRPESPIKRKGSRRGNVTSKSTSTVLPPNSSVCSTAPLAISATNRAITSLEPTTLVKPSRPGAQSSSKDGSQAVSDHAPPAPRSDTDDLQPKRTRRPRTTISQEIIQDDKEHEVEEEDELPAPERVLSSSHSLNSRREHVPPLDSNQTTKEHSRFAQQSAKEFPVSSSKHRSSLLKPGMLPVLDSVSYSDTINPGHVLLGNHSLVEHGLDISFACQRHIDAPEEAAEEDQERITDDMELVIKDIMEERQRLRKSLMALLEMSTKTLEEFPYAAEYTVSMLPHSVQMCKDAFVSRVAEILAQGYSEPGYKPGTGMLDALAMVASDGLYTNELFHIDSGGFLHYHTGSTYPKGIQPYLTASELATTFKSPVGGGDPATLHDAWQRMSHFIPIHGYGRNTAETVNRGVDGLFAIIANEKLSSGLDSQVLAAPATVADDQPMGDADTSIPDLNFIRTRIRNLLTDGDLLRKEGIFELVPCESHLIVDGYRPAISTAIYDAYVPPGASTKIARDAKKFQTEAHQIWMSTVKSNMESSPPSQPGQEGKPKQPEDSRHNHAYATSLRSQVPRKAIEPRISLGQPRGGLKLMDRASAQSFPGSRSPIDARSVFAPSQLVGNSGLLASPSFTSAQPPRRFRSTTPATPDRTQRMPQDEEISDSELEIKDFLRDSVMRDTGYGDTGYESQEHISECGESDSSSVDTNRYQGLGKRGRSPSMQRSPELIRKSSRL</sequence>
<feature type="region of interest" description="Disordered" evidence="1">
    <location>
        <begin position="1"/>
        <end position="22"/>
    </location>
</feature>
<feature type="compositionally biased region" description="Basic and acidic residues" evidence="1">
    <location>
        <begin position="1409"/>
        <end position="1419"/>
    </location>
</feature>
<protein>
    <submittedName>
        <fullName evidence="2">Uncharacterized protein</fullName>
    </submittedName>
</protein>
<feature type="compositionally biased region" description="Basic and acidic residues" evidence="1">
    <location>
        <begin position="1524"/>
        <end position="1535"/>
    </location>
</feature>
<evidence type="ECO:0000313" key="2">
    <source>
        <dbReference type="EMBL" id="CAE6372927.1"/>
    </source>
</evidence>
<reference evidence="2" key="1">
    <citation type="submission" date="2021-01" db="EMBL/GenBank/DDBJ databases">
        <authorList>
            <person name="Kaushik A."/>
        </authorList>
    </citation>
    <scope>NUCLEOTIDE SEQUENCE</scope>
    <source>
        <strain evidence="2">AG2-2IIIB</strain>
    </source>
</reference>
<gene>
    <name evidence="2" type="ORF">RDB_LOCUS19595</name>
</gene>
<feature type="compositionally biased region" description="Polar residues" evidence="1">
    <location>
        <begin position="883"/>
        <end position="898"/>
    </location>
</feature>
<feature type="region of interest" description="Disordered" evidence="1">
    <location>
        <begin position="1394"/>
        <end position="1449"/>
    </location>
</feature>
<name>A0A8H3A0T0_9AGAM</name>
<feature type="compositionally biased region" description="Polar residues" evidence="1">
    <location>
        <begin position="1557"/>
        <end position="1567"/>
    </location>
</feature>
<feature type="compositionally biased region" description="Polar residues" evidence="1">
    <location>
        <begin position="930"/>
        <end position="942"/>
    </location>
</feature>
<feature type="region of interest" description="Disordered" evidence="1">
    <location>
        <begin position="866"/>
        <end position="898"/>
    </location>
</feature>
<evidence type="ECO:0000256" key="1">
    <source>
        <dbReference type="SAM" id="MobiDB-lite"/>
    </source>
</evidence>
<accession>A0A8H3A0T0</accession>
<comment type="caution">
    <text evidence="2">The sequence shown here is derived from an EMBL/GenBank/DDBJ whole genome shotgun (WGS) entry which is preliminary data.</text>
</comment>
<dbReference type="EMBL" id="CAJMWT010001021">
    <property type="protein sequence ID" value="CAE6372927.1"/>
    <property type="molecule type" value="Genomic_DNA"/>
</dbReference>
<evidence type="ECO:0000313" key="3">
    <source>
        <dbReference type="Proteomes" id="UP000663843"/>
    </source>
</evidence>